<feature type="region of interest" description="Disordered" evidence="1">
    <location>
        <begin position="62"/>
        <end position="102"/>
    </location>
</feature>
<feature type="region of interest" description="Disordered" evidence="1">
    <location>
        <begin position="488"/>
        <end position="537"/>
    </location>
</feature>
<reference evidence="3" key="1">
    <citation type="submission" date="2021-01" db="EMBL/GenBank/DDBJ databases">
        <title>Whole genome shotgun sequence of Catellatospora methionotrophica NBRC 14553.</title>
        <authorList>
            <person name="Komaki H."/>
            <person name="Tamura T."/>
        </authorList>
    </citation>
    <scope>NUCLEOTIDE SEQUENCE</scope>
    <source>
        <strain evidence="3">NBRC 14553</strain>
    </source>
</reference>
<keyword evidence="4" id="KW-1185">Reference proteome</keyword>
<feature type="signal peptide" evidence="2">
    <location>
        <begin position="1"/>
        <end position="28"/>
    </location>
</feature>
<evidence type="ECO:0000313" key="3">
    <source>
        <dbReference type="EMBL" id="GIG18612.1"/>
    </source>
</evidence>
<dbReference type="EMBL" id="BONJ01000041">
    <property type="protein sequence ID" value="GIG18612.1"/>
    <property type="molecule type" value="Genomic_DNA"/>
</dbReference>
<gene>
    <name evidence="3" type="ORF">Cme02nite_69440</name>
</gene>
<feature type="compositionally biased region" description="Polar residues" evidence="1">
    <location>
        <begin position="62"/>
        <end position="79"/>
    </location>
</feature>
<keyword evidence="2" id="KW-0732">Signal</keyword>
<proteinExistence type="predicted"/>
<feature type="chain" id="PRO_5038941251" evidence="2">
    <location>
        <begin position="29"/>
        <end position="731"/>
    </location>
</feature>
<accession>A0A8J3LD19</accession>
<comment type="caution">
    <text evidence="3">The sequence shown here is derived from an EMBL/GenBank/DDBJ whole genome shotgun (WGS) entry which is preliminary data.</text>
</comment>
<dbReference type="AlphaFoldDB" id="A0A8J3LD19"/>
<evidence type="ECO:0000313" key="4">
    <source>
        <dbReference type="Proteomes" id="UP000660339"/>
    </source>
</evidence>
<dbReference type="RefSeq" id="WP_166388290.1">
    <property type="nucleotide sequence ID" value="NZ_BAAATT010000004.1"/>
</dbReference>
<evidence type="ECO:0000256" key="1">
    <source>
        <dbReference type="SAM" id="MobiDB-lite"/>
    </source>
</evidence>
<feature type="compositionally biased region" description="Polar residues" evidence="1">
    <location>
        <begin position="501"/>
        <end position="518"/>
    </location>
</feature>
<sequence>MARNSAMLWLKSCFVLSVVAASFSFVQAPVPKQDAVVELYYAGTWNEVPVYIRDGIRITRGSSPESGSITPATASLTLDNRTDEWDPSNPLSPLSGKAGRNTPLRISEGSSVRFVGEVVSYKPRRSTENVDLAKQRGDAWVHIEAAGQLWRLGQGEKVLQSALTRALSSASPLAWWPLELDLTSPTAGVLPGEIVASPVGPAVRQPLQLLTDGVGGTSGIVDLSNGTRIDLPIPAHTLVTTTGYQVEFMSRWQAGGFTGGFSVSALRMQFAATGSTGDTERVEIETDTAGEVFTFTTNQLGAFQRDDAVDEGDVYDGATRHIRVRVYQSGTNVVTEMYINGVARTVTLLASSTLTRMTSISLNQVGEVGTKIPAIGQVNVYMDATAGPGTDASAGWVGELAADRFERLCTEEGITATIVGSAADSKPMGPQTPAAVLDQFAEIASTDDGLIFDTRATLGLTYRTGLDRLNQTSVLDLTFPTHVAPPLDPDIDDLDTRNDVTAKSPTGSARSVEETGSMSVLAPPDGVGRTSTTVDVNPLDDASLPDIARWNRAKGTIADPRYPRVVVDLVATPSIEADVEGVDIGDLMTLAGLPRGTARLHVPGYTESIGSHTRTVTFVTVPEGAYRIGIWTSDSPTNGQARWGAATTFLAEDLTTSETAADVTTGTDTWVTTATKPGAFPLNVTINNLTYSCTGITGTHPNLTLTLVRLGTDKTHSTGDQVWITDTFRWG</sequence>
<name>A0A8J3LD19_9ACTN</name>
<organism evidence="3 4">
    <name type="scientific">Catellatospora methionotrophica</name>
    <dbReference type="NCBI Taxonomy" id="121620"/>
    <lineage>
        <taxon>Bacteria</taxon>
        <taxon>Bacillati</taxon>
        <taxon>Actinomycetota</taxon>
        <taxon>Actinomycetes</taxon>
        <taxon>Micromonosporales</taxon>
        <taxon>Micromonosporaceae</taxon>
        <taxon>Catellatospora</taxon>
    </lineage>
</organism>
<dbReference type="Proteomes" id="UP000660339">
    <property type="component" value="Unassembled WGS sequence"/>
</dbReference>
<evidence type="ECO:0000256" key="2">
    <source>
        <dbReference type="SAM" id="SignalP"/>
    </source>
</evidence>
<protein>
    <submittedName>
        <fullName evidence="3">Uncharacterized protein</fullName>
    </submittedName>
</protein>